<dbReference type="OrthoDB" id="9778516at2"/>
<dbReference type="EMBL" id="CP021235">
    <property type="protein sequence ID" value="ARS34268.1"/>
    <property type="molecule type" value="Genomic_DNA"/>
</dbReference>
<keyword evidence="1" id="KW-0732">Signal</keyword>
<dbReference type="SUPFAM" id="SSF55486">
    <property type="entry name" value="Metalloproteases ('zincins'), catalytic domain"/>
    <property type="match status" value="1"/>
</dbReference>
<dbReference type="KEGG" id="pact:CA264_01770"/>
<gene>
    <name evidence="4" type="ORF">CA264_01770</name>
</gene>
<dbReference type="AlphaFoldDB" id="A0A1X9YMZ8"/>
<dbReference type="Gene3D" id="2.60.40.3650">
    <property type="match status" value="1"/>
</dbReference>
<dbReference type="STRING" id="709015.GCA_000472485_00348"/>
<dbReference type="InterPro" id="IPR040756">
    <property type="entry name" value="Peptidase_M61_N"/>
</dbReference>
<feature type="domain" description="Peptidase M61 N-terminal" evidence="3">
    <location>
        <begin position="29"/>
        <end position="201"/>
    </location>
</feature>
<evidence type="ECO:0000256" key="1">
    <source>
        <dbReference type="SAM" id="SignalP"/>
    </source>
</evidence>
<dbReference type="InterPro" id="IPR007963">
    <property type="entry name" value="Peptidase_M61_catalytic"/>
</dbReference>
<keyword evidence="5" id="KW-1185">Reference proteome</keyword>
<accession>A0A1X9YMZ8</accession>
<proteinExistence type="predicted"/>
<evidence type="ECO:0000259" key="3">
    <source>
        <dbReference type="Pfam" id="PF17899"/>
    </source>
</evidence>
<evidence type="ECO:0000259" key="2">
    <source>
        <dbReference type="Pfam" id="PF05299"/>
    </source>
</evidence>
<dbReference type="InterPro" id="IPR036034">
    <property type="entry name" value="PDZ_sf"/>
</dbReference>
<feature type="domain" description="Peptidase M61 catalytic" evidence="2">
    <location>
        <begin position="291"/>
        <end position="363"/>
    </location>
</feature>
<evidence type="ECO:0000313" key="5">
    <source>
        <dbReference type="Proteomes" id="UP000266292"/>
    </source>
</evidence>
<organism evidence="4 5">
    <name type="scientific">Pontibacter actiniarum</name>
    <dbReference type="NCBI Taxonomy" id="323450"/>
    <lineage>
        <taxon>Bacteria</taxon>
        <taxon>Pseudomonadati</taxon>
        <taxon>Bacteroidota</taxon>
        <taxon>Cytophagia</taxon>
        <taxon>Cytophagales</taxon>
        <taxon>Hymenobacteraceae</taxon>
        <taxon>Pontibacter</taxon>
    </lineage>
</organism>
<dbReference type="InterPro" id="IPR027268">
    <property type="entry name" value="Peptidase_M4/M1_CTD_sf"/>
</dbReference>
<reference evidence="5" key="1">
    <citation type="submission" date="2017-05" db="EMBL/GenBank/DDBJ databases">
        <authorList>
            <person name="Ray J."/>
            <person name="Price M."/>
            <person name="Deutschbauer A."/>
        </authorList>
    </citation>
    <scope>NUCLEOTIDE SEQUENCE [LARGE SCALE GENOMIC DNA]</scope>
    <source>
        <strain evidence="5">DSM 19842</strain>
    </source>
</reference>
<sequence length="599" mass="67683">MKKLSAALGLLALLSLAPNAEAAKGPELTYSVNLNDRADDRFKVALEVKGLSATNNIFQFASTAPGTYQTMDIGRFVHEFKAYDKKGRELEVKQVSTNQWELSKPEKVRKITYQISETWDTPVKENKIYGMCGTSLEQDHALINGQGVFGYLQGLQAQPMRIKLEHPQEWLVGTALAKDAKGYYTANSYDHIVDSPILLGNLTKAETNYEGTTIDIYTYSKTGKIKSEDLLQNMTTMLGAAHKFVVDFPVDRYTFLYHFEDASWGAWEHSYSSEYVMKEQNLTPAYAQHLTDIAAHEFFHIITPLNIHSEVIERFNFVKPTPSQHLWLYEGTTEWASDMMQLRGGMMDLTAYLDDQREKLTIDEQMDKNYSLLKLALTSYTPEGQQQYGNIYMRGAVVATLLDIRLLELSDGKRGLREVINELSKEYGPNKAFPENEFFDVFAVKTYPEIGDFFNRYVKNAEQLPLAEYYSKLGIDYVASEKTGKKTKALGYTFAVPDGKLRLVKVEGAAQQFGLLEGDALVALNGSEITLQNASQELPKLVALNPGDAYTLTVERSGKNVELQVKILEQEAELKHQFKVNEEASPKQLALRQAWMKNM</sequence>
<name>A0A1X9YMZ8_9BACT</name>
<dbReference type="Pfam" id="PF17899">
    <property type="entry name" value="Peptidase_M61_N"/>
    <property type="match status" value="1"/>
</dbReference>
<dbReference type="SUPFAM" id="SSF50156">
    <property type="entry name" value="PDZ domain-like"/>
    <property type="match status" value="1"/>
</dbReference>
<protein>
    <submittedName>
        <fullName evidence="4">Peptidase</fullName>
    </submittedName>
</protein>
<feature type="chain" id="PRO_5010984169" evidence="1">
    <location>
        <begin position="23"/>
        <end position="599"/>
    </location>
</feature>
<evidence type="ECO:0000313" key="4">
    <source>
        <dbReference type="EMBL" id="ARS34268.1"/>
    </source>
</evidence>
<dbReference type="Gene3D" id="2.30.42.10">
    <property type="match status" value="1"/>
</dbReference>
<feature type="signal peptide" evidence="1">
    <location>
        <begin position="1"/>
        <end position="22"/>
    </location>
</feature>
<dbReference type="Proteomes" id="UP000266292">
    <property type="component" value="Chromosome"/>
</dbReference>
<dbReference type="Pfam" id="PF05299">
    <property type="entry name" value="Peptidase_M61"/>
    <property type="match status" value="1"/>
</dbReference>
<dbReference type="Gene3D" id="1.10.390.10">
    <property type="entry name" value="Neutral Protease Domain 2"/>
    <property type="match status" value="1"/>
</dbReference>
<dbReference type="RefSeq" id="WP_025604102.1">
    <property type="nucleotide sequence ID" value="NZ_CP021235.1"/>
</dbReference>